<dbReference type="InterPro" id="IPR002355">
    <property type="entry name" value="Cu_oxidase_Cu_BS"/>
</dbReference>
<dbReference type="CDD" id="cd13857">
    <property type="entry name" value="CuRO_1_Diphenol_Ox"/>
    <property type="match status" value="1"/>
</dbReference>
<keyword evidence="4" id="KW-0186">Copper</keyword>
<gene>
    <name evidence="11" type="ORF">A4X06_0g2893</name>
</gene>
<feature type="domain" description="Plastocyanin-like" evidence="9">
    <location>
        <begin position="516"/>
        <end position="633"/>
    </location>
</feature>
<feature type="domain" description="Plastocyanin-like" evidence="8">
    <location>
        <begin position="269"/>
        <end position="414"/>
    </location>
</feature>
<organism evidence="11 12">
    <name type="scientific">Tilletia controversa</name>
    <name type="common">dwarf bunt fungus</name>
    <dbReference type="NCBI Taxonomy" id="13291"/>
    <lineage>
        <taxon>Eukaryota</taxon>
        <taxon>Fungi</taxon>
        <taxon>Dikarya</taxon>
        <taxon>Basidiomycota</taxon>
        <taxon>Ustilaginomycotina</taxon>
        <taxon>Exobasidiomycetes</taxon>
        <taxon>Tilletiales</taxon>
        <taxon>Tilletiaceae</taxon>
        <taxon>Tilletia</taxon>
    </lineage>
</organism>
<evidence type="ECO:0000259" key="8">
    <source>
        <dbReference type="Pfam" id="PF00394"/>
    </source>
</evidence>
<keyword evidence="7" id="KW-0472">Membrane</keyword>
<dbReference type="Pfam" id="PF07731">
    <property type="entry name" value="Cu-oxidase_2"/>
    <property type="match status" value="1"/>
</dbReference>
<name>A0A8X7SY46_9BASI</name>
<dbReference type="FunFam" id="2.60.40.420:FF:000045">
    <property type="entry name" value="Laccase 2"/>
    <property type="match status" value="1"/>
</dbReference>
<dbReference type="GO" id="GO:0005507">
    <property type="term" value="F:copper ion binding"/>
    <property type="evidence" value="ECO:0007669"/>
    <property type="project" value="InterPro"/>
</dbReference>
<keyword evidence="2" id="KW-0479">Metal-binding</keyword>
<evidence type="ECO:0000256" key="7">
    <source>
        <dbReference type="SAM" id="Phobius"/>
    </source>
</evidence>
<evidence type="ECO:0000259" key="10">
    <source>
        <dbReference type="Pfam" id="PF07732"/>
    </source>
</evidence>
<dbReference type="PROSITE" id="PS00080">
    <property type="entry name" value="MULTICOPPER_OXIDASE2"/>
    <property type="match status" value="1"/>
</dbReference>
<evidence type="ECO:0000256" key="5">
    <source>
        <dbReference type="ARBA" id="ARBA00023180"/>
    </source>
</evidence>
<dbReference type="Proteomes" id="UP000077684">
    <property type="component" value="Unassembled WGS sequence"/>
</dbReference>
<keyword evidence="7" id="KW-1133">Transmembrane helix</keyword>
<keyword evidence="12" id="KW-1185">Reference proteome</keyword>
<comment type="caution">
    <text evidence="11">The sequence shown here is derived from an EMBL/GenBank/DDBJ whole genome shotgun (WGS) entry which is preliminary data.</text>
</comment>
<evidence type="ECO:0000256" key="4">
    <source>
        <dbReference type="ARBA" id="ARBA00023008"/>
    </source>
</evidence>
<dbReference type="InterPro" id="IPR045087">
    <property type="entry name" value="Cu-oxidase_fam"/>
</dbReference>
<keyword evidence="7" id="KW-0812">Transmembrane</keyword>
<dbReference type="GO" id="GO:0016491">
    <property type="term" value="F:oxidoreductase activity"/>
    <property type="evidence" value="ECO:0007669"/>
    <property type="project" value="UniProtKB-KW"/>
</dbReference>
<evidence type="ECO:0008006" key="13">
    <source>
        <dbReference type="Google" id="ProtNLM"/>
    </source>
</evidence>
<feature type="transmembrane region" description="Helical" evidence="7">
    <location>
        <begin position="47"/>
        <end position="71"/>
    </location>
</feature>
<dbReference type="Gene3D" id="2.60.40.420">
    <property type="entry name" value="Cupredoxins - blue copper proteins"/>
    <property type="match status" value="3"/>
</dbReference>
<reference evidence="11" key="2">
    <citation type="journal article" date="2019" name="IMA Fungus">
        <title>Genome sequencing and comparison of five Tilletia species to identify candidate genes for the detection of regulated species infecting wheat.</title>
        <authorList>
            <person name="Nguyen H.D.T."/>
            <person name="Sultana T."/>
            <person name="Kesanakurti P."/>
            <person name="Hambleton S."/>
        </authorList>
    </citation>
    <scope>NUCLEOTIDE SEQUENCE</scope>
    <source>
        <strain evidence="11">DAOMC 236426</strain>
    </source>
</reference>
<sequence>MTHAPGASSSSTPSVTGTLVGGPDPRAIEKQQANVQQSSKPKRKLTVILASLVILLVILGLALGLGLGLGLRNRKSTSKYAPATGAVSSWTVGSKLPFVPIEELVDPSQFILSPTFDTHAEPQTREYTWDLTEVIAAPGGVTRRMLVVNGKFPGPTIEANLGDQIVVHVNNQLSNLSTIHWHGQYQNGSNYMDGSYSITDCGIAPGSSFTYNWTVQNTGTYWWHAHAGAQYNDGLIGALILHGPNDTYGFRSSPTDTSRPANVSYDGDFIMIVNDMYHLFSTDWLSLFLNLQVGGGEGDEPTPDYGVINGIGQANCGGTPDRQSCVNKGNAGLYHNLTVQSNQRYRMRVINAGALASFDFSVDGHPLSVIEVDSTPVAPTPAASVSVLVAQRTSFIIETNQTAGAYWIRATISEDMLAYDTPTIVKDQRAVMRYTGVAETTLPSNEDIPSLGNVPSDFNASALAPLDPINPPNPTMQKIVYMNFGNSANGAYHAFFNNTAFGAPYAGYSTVTNVQNATLAGKAVDYGGAFVVNVDNVEVLDIVINNQDDGGHPMHLHGYAPFLLGTGEGSFIPGKSMDTMQTFVNPMRRDTFVVPAYSWLVIRVVADNPGAWPFHCHLSSHMAAGLMMQFTMLPSKIAQFDLPADYRQQCAAIKAKGLSDGA</sequence>
<evidence type="ECO:0000256" key="2">
    <source>
        <dbReference type="ARBA" id="ARBA00022723"/>
    </source>
</evidence>
<accession>A0A8X7SY46</accession>
<keyword evidence="5" id="KW-0325">Glycoprotein</keyword>
<evidence type="ECO:0000256" key="6">
    <source>
        <dbReference type="SAM" id="MobiDB-lite"/>
    </source>
</evidence>
<dbReference type="InterPro" id="IPR011707">
    <property type="entry name" value="Cu-oxidase-like_N"/>
</dbReference>
<dbReference type="AlphaFoldDB" id="A0A8X7SY46"/>
<dbReference type="SUPFAM" id="SSF49503">
    <property type="entry name" value="Cupredoxins"/>
    <property type="match status" value="3"/>
</dbReference>
<evidence type="ECO:0000259" key="9">
    <source>
        <dbReference type="Pfam" id="PF07731"/>
    </source>
</evidence>
<evidence type="ECO:0000313" key="12">
    <source>
        <dbReference type="Proteomes" id="UP000077684"/>
    </source>
</evidence>
<dbReference type="InterPro" id="IPR033138">
    <property type="entry name" value="Cu_oxidase_CS"/>
</dbReference>
<dbReference type="PANTHER" id="PTHR11709">
    <property type="entry name" value="MULTI-COPPER OXIDASE"/>
    <property type="match status" value="1"/>
</dbReference>
<evidence type="ECO:0000256" key="1">
    <source>
        <dbReference type="ARBA" id="ARBA00010609"/>
    </source>
</evidence>
<dbReference type="InterPro" id="IPR001117">
    <property type="entry name" value="Cu-oxidase_2nd"/>
</dbReference>
<dbReference type="InterPro" id="IPR008972">
    <property type="entry name" value="Cupredoxin"/>
</dbReference>
<dbReference type="Pfam" id="PF07732">
    <property type="entry name" value="Cu-oxidase_3"/>
    <property type="match status" value="1"/>
</dbReference>
<protein>
    <recommendedName>
        <fullName evidence="13">Laccase</fullName>
    </recommendedName>
</protein>
<comment type="similarity">
    <text evidence="1">Belongs to the multicopper oxidase family.</text>
</comment>
<feature type="region of interest" description="Disordered" evidence="6">
    <location>
        <begin position="1"/>
        <end position="25"/>
    </location>
</feature>
<feature type="domain" description="Plastocyanin-like" evidence="10">
    <location>
        <begin position="137"/>
        <end position="245"/>
    </location>
</feature>
<dbReference type="Pfam" id="PF00394">
    <property type="entry name" value="Cu-oxidase"/>
    <property type="match status" value="1"/>
</dbReference>
<feature type="compositionally biased region" description="Polar residues" evidence="6">
    <location>
        <begin position="7"/>
        <end position="17"/>
    </location>
</feature>
<dbReference type="PANTHER" id="PTHR11709:SF414">
    <property type="entry name" value="ADR239WP"/>
    <property type="match status" value="1"/>
</dbReference>
<proteinExistence type="inferred from homology"/>
<reference evidence="11" key="1">
    <citation type="submission" date="2016-04" db="EMBL/GenBank/DDBJ databases">
        <authorList>
            <person name="Nguyen H.D."/>
            <person name="Samba Siva P."/>
            <person name="Cullis J."/>
            <person name="Levesque C.A."/>
            <person name="Hambleton S."/>
        </authorList>
    </citation>
    <scope>NUCLEOTIDE SEQUENCE</scope>
    <source>
        <strain evidence="11">DAOMC 236426</strain>
    </source>
</reference>
<dbReference type="PROSITE" id="PS00079">
    <property type="entry name" value="MULTICOPPER_OXIDASE1"/>
    <property type="match status" value="1"/>
</dbReference>
<evidence type="ECO:0000313" key="11">
    <source>
        <dbReference type="EMBL" id="KAE8250162.1"/>
    </source>
</evidence>
<dbReference type="EMBL" id="LWDE02000243">
    <property type="protein sequence ID" value="KAE8250162.1"/>
    <property type="molecule type" value="Genomic_DNA"/>
</dbReference>
<keyword evidence="3" id="KW-0560">Oxidoreductase</keyword>
<evidence type="ECO:0000256" key="3">
    <source>
        <dbReference type="ARBA" id="ARBA00023002"/>
    </source>
</evidence>
<dbReference type="InterPro" id="IPR011706">
    <property type="entry name" value="Cu-oxidase_C"/>
</dbReference>